<dbReference type="EMBL" id="LT629799">
    <property type="protein sequence ID" value="SDV00741.1"/>
    <property type="molecule type" value="Genomic_DNA"/>
</dbReference>
<protein>
    <recommendedName>
        <fullName evidence="3">YaaC-like Protein</fullName>
    </recommendedName>
</protein>
<dbReference type="AlphaFoldDB" id="A0A1H2N6F8"/>
<name>A0A1H2N6F8_9ACTN</name>
<evidence type="ECO:0000313" key="2">
    <source>
        <dbReference type="Proteomes" id="UP000198825"/>
    </source>
</evidence>
<dbReference type="RefSeq" id="WP_157720042.1">
    <property type="nucleotide sequence ID" value="NZ_LT629799.1"/>
</dbReference>
<gene>
    <name evidence="1" type="ORF">SAMN04488544_3365</name>
</gene>
<dbReference type="InterPro" id="IPR026988">
    <property type="entry name" value="YaaC-like"/>
</dbReference>
<dbReference type="Proteomes" id="UP000198825">
    <property type="component" value="Chromosome I"/>
</dbReference>
<keyword evidence="2" id="KW-1185">Reference proteome</keyword>
<dbReference type="OrthoDB" id="4964190at2"/>
<reference evidence="2" key="1">
    <citation type="submission" date="2016-10" db="EMBL/GenBank/DDBJ databases">
        <authorList>
            <person name="Varghese N."/>
            <person name="Submissions S."/>
        </authorList>
    </citation>
    <scope>NUCLEOTIDE SEQUENCE [LARGE SCALE GENOMIC DNA]</scope>
    <source>
        <strain evidence="2">DSM 21743</strain>
    </source>
</reference>
<evidence type="ECO:0008006" key="3">
    <source>
        <dbReference type="Google" id="ProtNLM"/>
    </source>
</evidence>
<evidence type="ECO:0000313" key="1">
    <source>
        <dbReference type="EMBL" id="SDV00741.1"/>
    </source>
</evidence>
<organism evidence="1 2">
    <name type="scientific">Microlunatus sagamiharensis</name>
    <dbReference type="NCBI Taxonomy" id="546874"/>
    <lineage>
        <taxon>Bacteria</taxon>
        <taxon>Bacillati</taxon>
        <taxon>Actinomycetota</taxon>
        <taxon>Actinomycetes</taxon>
        <taxon>Propionibacteriales</taxon>
        <taxon>Propionibacteriaceae</taxon>
        <taxon>Microlunatus</taxon>
    </lineage>
</organism>
<proteinExistence type="predicted"/>
<dbReference type="Pfam" id="PF14175">
    <property type="entry name" value="YaaC"/>
    <property type="match status" value="2"/>
</dbReference>
<sequence length="322" mass="34942">MRKADFNAALEQGQQLAAAAASVGPETSPLLAFYALVQIGRAVAAASVRLTNSEWQGSGHGLACPDLDGVADRGIATLTLQGSTGSNSHYIAARALDGPPLLSPTTFGVLWSLLQLDEVVLPGSGPSADVLQVRAVGGWTGNSDPDARIYPILEGAPRRPGARSARRAAERLPWTPELERTYPRIASLRVEDDRPYVQYSLRGELLRQDAVLQVALREDISSTEAFRRVTSTYRGYSYVLPAIDESGTQAHPFLVWWEVLYALSRLARYKPREWLRLIDVSRHPDAAAIELGLLTVITSMPEIAFDALSRAADEDITRPASG</sequence>
<accession>A0A1H2N6F8</accession>